<dbReference type="InterPro" id="IPR011344">
    <property type="entry name" value="ssDNA-bd"/>
</dbReference>
<sequence length="180" mass="20363">MLNKCVLVGRLTKDVELRYTNNNDAAANFIIAVNRNFKNAQGEREADFINCVIWRKAAEIFSKYTHKGSLVAIDGRIQTRTYDNNQGQTVYVTELLVDEFSFLDSNNSDSNQSNNNNSQQRFNRNNSQNSNNYQNNNQSQFGNNSPFENGRQNNNAGNGMNDPYKSNNGGINVSDDQLPF</sequence>
<dbReference type="OrthoDB" id="9809878at2"/>
<dbReference type="RefSeq" id="WP_076616433.1">
    <property type="nucleotide sequence ID" value="NZ_CP019323.1"/>
</dbReference>
<evidence type="ECO:0000313" key="6">
    <source>
        <dbReference type="Proteomes" id="UP000187499"/>
    </source>
</evidence>
<dbReference type="Pfam" id="PF00436">
    <property type="entry name" value="SSB"/>
    <property type="match status" value="1"/>
</dbReference>
<dbReference type="CDD" id="cd04496">
    <property type="entry name" value="SSB_OBF"/>
    <property type="match status" value="1"/>
</dbReference>
<dbReference type="InterPro" id="IPR000424">
    <property type="entry name" value="Primosome_PriB/ssb"/>
</dbReference>
<dbReference type="PROSITE" id="PS50935">
    <property type="entry name" value="SSB"/>
    <property type="match status" value="1"/>
</dbReference>
<dbReference type="NCBIfam" id="TIGR00621">
    <property type="entry name" value="ssb"/>
    <property type="match status" value="1"/>
</dbReference>
<dbReference type="InterPro" id="IPR012340">
    <property type="entry name" value="NA-bd_OB-fold"/>
</dbReference>
<reference evidence="6" key="1">
    <citation type="submission" date="2016-12" db="EMBL/GenBank/DDBJ databases">
        <authorList>
            <person name="Jung M.Y."/>
            <person name="Lee S.H."/>
        </authorList>
    </citation>
    <scope>NUCLEOTIDE SEQUENCE [LARGE SCALE GENOMIC DNA]</scope>
    <source>
        <strain evidence="6">WiKim39</strain>
    </source>
</reference>
<evidence type="ECO:0000256" key="3">
    <source>
        <dbReference type="PIRNR" id="PIRNR002070"/>
    </source>
</evidence>
<name>A0A1P8Q4E0_9LACO</name>
<dbReference type="GO" id="GO:0009295">
    <property type="term" value="C:nucleoid"/>
    <property type="evidence" value="ECO:0007669"/>
    <property type="project" value="TreeGrafter"/>
</dbReference>
<keyword evidence="6" id="KW-1185">Reference proteome</keyword>
<comment type="subunit">
    <text evidence="2">Homotetramer.</text>
</comment>
<organism evidence="5 6">
    <name type="scientific">Companilactobacillus allii</name>
    <dbReference type="NCBI Taxonomy" id="1847728"/>
    <lineage>
        <taxon>Bacteria</taxon>
        <taxon>Bacillati</taxon>
        <taxon>Bacillota</taxon>
        <taxon>Bacilli</taxon>
        <taxon>Lactobacillales</taxon>
        <taxon>Lactobacillaceae</taxon>
        <taxon>Companilactobacillus</taxon>
    </lineage>
</organism>
<evidence type="ECO:0000256" key="4">
    <source>
        <dbReference type="SAM" id="MobiDB-lite"/>
    </source>
</evidence>
<dbReference type="KEGG" id="lalw:BTM29_09105"/>
<accession>A0A1P8Q4E0</accession>
<dbReference type="PIRSF" id="PIRSF002070">
    <property type="entry name" value="SSB"/>
    <property type="match status" value="1"/>
</dbReference>
<dbReference type="Gene3D" id="2.40.50.140">
    <property type="entry name" value="Nucleic acid-binding proteins"/>
    <property type="match status" value="1"/>
</dbReference>
<feature type="compositionally biased region" description="Polar residues" evidence="4">
    <location>
        <begin position="146"/>
        <end position="180"/>
    </location>
</feature>
<dbReference type="GO" id="GO:0003697">
    <property type="term" value="F:single-stranded DNA binding"/>
    <property type="evidence" value="ECO:0007669"/>
    <property type="project" value="UniProtKB-UniRule"/>
</dbReference>
<dbReference type="Proteomes" id="UP000187499">
    <property type="component" value="Chromosome"/>
</dbReference>
<dbReference type="PANTHER" id="PTHR10302:SF27">
    <property type="entry name" value="SINGLE-STRANDED DNA-BINDING PROTEIN"/>
    <property type="match status" value="1"/>
</dbReference>
<dbReference type="PANTHER" id="PTHR10302">
    <property type="entry name" value="SINGLE-STRANDED DNA-BINDING PROTEIN"/>
    <property type="match status" value="1"/>
</dbReference>
<dbReference type="SUPFAM" id="SSF50249">
    <property type="entry name" value="Nucleic acid-binding proteins"/>
    <property type="match status" value="1"/>
</dbReference>
<feature type="region of interest" description="Disordered" evidence="4">
    <location>
        <begin position="106"/>
        <end position="180"/>
    </location>
</feature>
<evidence type="ECO:0000313" key="5">
    <source>
        <dbReference type="EMBL" id="APX72697.1"/>
    </source>
</evidence>
<evidence type="ECO:0000256" key="2">
    <source>
        <dbReference type="HAMAP-Rule" id="MF_00984"/>
    </source>
</evidence>
<dbReference type="HAMAP" id="MF_00984">
    <property type="entry name" value="SSB"/>
    <property type="match status" value="1"/>
</dbReference>
<keyword evidence="1 2" id="KW-0238">DNA-binding</keyword>
<protein>
    <recommendedName>
        <fullName evidence="2 3">Single-stranded DNA-binding protein</fullName>
        <shortName evidence="2">SSB</shortName>
    </recommendedName>
</protein>
<dbReference type="STRING" id="1847728.BTM29_09105"/>
<dbReference type="GO" id="GO:0006260">
    <property type="term" value="P:DNA replication"/>
    <property type="evidence" value="ECO:0007669"/>
    <property type="project" value="InterPro"/>
</dbReference>
<gene>
    <name evidence="5" type="ORF">BTM29_09105</name>
</gene>
<evidence type="ECO:0000256" key="1">
    <source>
        <dbReference type="ARBA" id="ARBA00023125"/>
    </source>
</evidence>
<proteinExistence type="inferred from homology"/>
<comment type="caution">
    <text evidence="2">Lacks conserved residue(s) required for the propagation of feature annotation.</text>
</comment>
<feature type="compositionally biased region" description="Low complexity" evidence="4">
    <location>
        <begin position="106"/>
        <end position="145"/>
    </location>
</feature>
<dbReference type="EMBL" id="CP019323">
    <property type="protein sequence ID" value="APX72697.1"/>
    <property type="molecule type" value="Genomic_DNA"/>
</dbReference>
<dbReference type="AlphaFoldDB" id="A0A1P8Q4E0"/>